<sequence length="489" mass="54530">MTTSMRMQQRIRQMDGDGVGHVAIARELGISRTTVVKYANMEDLSPRPRGSAGSRSRVARYADVIEGWLLDDLRMPRKQRHTAKRVYERLVAECGYEGAYPSVQRWVKRWREEHRAEGEGFAELSWHPGVAQVDFGQARVVLAGCERTVHFLVVSFPYSNMRCVVACPGEDAACVCHGLSRVFSHVGMAPRVLVFDNATGVGHRSGDGKVTMTGLYEAFAAHYGIETRFCNPYSGHEKGSVENAVGFVRRNLMVPIPSAEGWEALSDAWLEACDRIAGCEHWRKGERISVLFDAERAHMRPLPGVVFDACDWRSARCDKTGVVTVNAHRYLAGARYGRTRVRVGVRALSVEIRTMDNTPVVTLERQWGHHPTTQASPMSLLAVIARKPRIWTESPIRGEMPAPVRDLLDRMDAAARADLLRDIAKVSSRCGFTATIRAAATIISAGRVLDAAMLEQTARRTLQTTDNTATSMDLTRYDRFMHDDKETNG</sequence>
<dbReference type="EMBL" id="PCGZ01000015">
    <property type="protein sequence ID" value="PKU88293.1"/>
    <property type="molecule type" value="Genomic_DNA"/>
</dbReference>
<dbReference type="PANTHER" id="PTHR35004:SF7">
    <property type="entry name" value="INTEGRASE PROTEIN"/>
    <property type="match status" value="1"/>
</dbReference>
<dbReference type="PROSITE" id="PS50994">
    <property type="entry name" value="INTEGRASE"/>
    <property type="match status" value="1"/>
</dbReference>
<dbReference type="Proteomes" id="UP000233730">
    <property type="component" value="Unassembled WGS sequence"/>
</dbReference>
<comment type="caution">
    <text evidence="2">The sequence shown here is derived from an EMBL/GenBank/DDBJ whole genome shotgun (WGS) entry which is preliminary data.</text>
</comment>
<dbReference type="GO" id="GO:0003676">
    <property type="term" value="F:nucleic acid binding"/>
    <property type="evidence" value="ECO:0007669"/>
    <property type="project" value="InterPro"/>
</dbReference>
<dbReference type="InterPro" id="IPR036397">
    <property type="entry name" value="RNaseH_sf"/>
</dbReference>
<dbReference type="InterPro" id="IPR009057">
    <property type="entry name" value="Homeodomain-like_sf"/>
</dbReference>
<dbReference type="RefSeq" id="WP_101430404.1">
    <property type="nucleotide sequence ID" value="NZ_PCGZ01000015.1"/>
</dbReference>
<dbReference type="SUPFAM" id="SSF46689">
    <property type="entry name" value="Homeodomain-like"/>
    <property type="match status" value="1"/>
</dbReference>
<dbReference type="SUPFAM" id="SSF53098">
    <property type="entry name" value="Ribonuclease H-like"/>
    <property type="match status" value="1"/>
</dbReference>
<name>A0A2N3QE37_9BIFI</name>
<gene>
    <name evidence="2" type="ORF">CQR46_1694</name>
</gene>
<feature type="domain" description="Integrase catalytic" evidence="1">
    <location>
        <begin position="124"/>
        <end position="252"/>
    </location>
</feature>
<reference evidence="2 3" key="1">
    <citation type="submission" date="2017-10" db="EMBL/GenBank/DDBJ databases">
        <title>Bifidobacterium genomics.</title>
        <authorList>
            <person name="Lugli G.A."/>
            <person name="Milani C."/>
            <person name="Mancabelli L."/>
        </authorList>
    </citation>
    <scope>NUCLEOTIDE SEQUENCE [LARGE SCALE GENOMIC DNA]</scope>
    <source>
        <strain evidence="2 3">1524B</strain>
    </source>
</reference>
<evidence type="ECO:0000259" key="1">
    <source>
        <dbReference type="PROSITE" id="PS50994"/>
    </source>
</evidence>
<dbReference type="InterPro" id="IPR012337">
    <property type="entry name" value="RNaseH-like_sf"/>
</dbReference>
<dbReference type="NCBIfam" id="NF033546">
    <property type="entry name" value="transpos_IS21"/>
    <property type="match status" value="1"/>
</dbReference>
<dbReference type="GO" id="GO:0015074">
    <property type="term" value="P:DNA integration"/>
    <property type="evidence" value="ECO:0007669"/>
    <property type="project" value="InterPro"/>
</dbReference>
<accession>A0A2N3QE37</accession>
<evidence type="ECO:0000313" key="2">
    <source>
        <dbReference type="EMBL" id="PKU88293.1"/>
    </source>
</evidence>
<proteinExistence type="predicted"/>
<evidence type="ECO:0000313" key="3">
    <source>
        <dbReference type="Proteomes" id="UP000233730"/>
    </source>
</evidence>
<organism evidence="2 3">
    <name type="scientific">Bifidobacterium pseudolongum subsp. globosum</name>
    <dbReference type="NCBI Taxonomy" id="1690"/>
    <lineage>
        <taxon>Bacteria</taxon>
        <taxon>Bacillati</taxon>
        <taxon>Actinomycetota</taxon>
        <taxon>Actinomycetes</taxon>
        <taxon>Bifidobacteriales</taxon>
        <taxon>Bifidobacteriaceae</taxon>
        <taxon>Bifidobacterium</taxon>
    </lineage>
</organism>
<protein>
    <submittedName>
        <fullName evidence="2">Integrase</fullName>
    </submittedName>
</protein>
<dbReference type="PANTHER" id="PTHR35004">
    <property type="entry name" value="TRANSPOSASE RV3428C-RELATED"/>
    <property type="match status" value="1"/>
</dbReference>
<dbReference type="AlphaFoldDB" id="A0A2N3QE37"/>
<dbReference type="InterPro" id="IPR001584">
    <property type="entry name" value="Integrase_cat-core"/>
</dbReference>
<dbReference type="Gene3D" id="3.30.420.10">
    <property type="entry name" value="Ribonuclease H-like superfamily/Ribonuclease H"/>
    <property type="match status" value="1"/>
</dbReference>